<dbReference type="InterPro" id="IPR050238">
    <property type="entry name" value="DNA_Rep/Repair_Clamp_Loader"/>
</dbReference>
<dbReference type="EMBL" id="JADWDC010000050">
    <property type="protein sequence ID" value="MCC0178665.1"/>
    <property type="molecule type" value="Genomic_DNA"/>
</dbReference>
<evidence type="ECO:0000313" key="2">
    <source>
        <dbReference type="Proteomes" id="UP000729733"/>
    </source>
</evidence>
<keyword evidence="1" id="KW-0548">Nucleotidyltransferase</keyword>
<dbReference type="GO" id="GO:0003887">
    <property type="term" value="F:DNA-directed DNA polymerase activity"/>
    <property type="evidence" value="ECO:0007669"/>
    <property type="project" value="UniProtKB-EC"/>
</dbReference>
<proteinExistence type="predicted"/>
<dbReference type="AlphaFoldDB" id="A0A964BSH6"/>
<dbReference type="GO" id="GO:0006261">
    <property type="term" value="P:DNA-templated DNA replication"/>
    <property type="evidence" value="ECO:0007669"/>
    <property type="project" value="TreeGrafter"/>
</dbReference>
<dbReference type="EC" id="2.7.7.7" evidence="1"/>
<dbReference type="Pfam" id="PF13177">
    <property type="entry name" value="DNA_pol3_delta2"/>
    <property type="match status" value="1"/>
</dbReference>
<evidence type="ECO:0000313" key="1">
    <source>
        <dbReference type="EMBL" id="MCC0178665.1"/>
    </source>
</evidence>
<dbReference type="Proteomes" id="UP000729733">
    <property type="component" value="Unassembled WGS sequence"/>
</dbReference>
<dbReference type="SUPFAM" id="SSF52540">
    <property type="entry name" value="P-loop containing nucleoside triphosphate hydrolases"/>
    <property type="match status" value="1"/>
</dbReference>
<gene>
    <name evidence="1" type="ORF">I4641_16970</name>
</gene>
<name>A0A964BSH6_9CYAN</name>
<organism evidence="1 2">
    <name type="scientific">Waterburya agarophytonicola KI4</name>
    <dbReference type="NCBI Taxonomy" id="2874699"/>
    <lineage>
        <taxon>Bacteria</taxon>
        <taxon>Bacillati</taxon>
        <taxon>Cyanobacteriota</taxon>
        <taxon>Cyanophyceae</taxon>
        <taxon>Pleurocapsales</taxon>
        <taxon>Hyellaceae</taxon>
        <taxon>Waterburya</taxon>
        <taxon>Waterburya agarophytonicola</taxon>
    </lineage>
</organism>
<dbReference type="RefSeq" id="WP_229641768.1">
    <property type="nucleotide sequence ID" value="NZ_JADWDC010000050.1"/>
</dbReference>
<reference evidence="1" key="1">
    <citation type="journal article" date="2021" name="Antonie Van Leeuwenhoek">
        <title>Draft genome and description of Waterburya agarophytonicola gen. nov. sp. nov. (Pleurocapsales, Cyanobacteria): a seaweed symbiont.</title>
        <authorList>
            <person name="Bonthond G."/>
            <person name="Shalygin S."/>
            <person name="Bayer T."/>
            <person name="Weinberger F."/>
        </authorList>
    </citation>
    <scope>NUCLEOTIDE SEQUENCE</scope>
    <source>
        <strain evidence="1">KI4</strain>
    </source>
</reference>
<dbReference type="PANTHER" id="PTHR11669:SF8">
    <property type="entry name" value="DNA POLYMERASE III SUBUNIT DELTA"/>
    <property type="match status" value="1"/>
</dbReference>
<accession>A0A964BSH6</accession>
<dbReference type="InterPro" id="IPR027417">
    <property type="entry name" value="P-loop_NTPase"/>
</dbReference>
<comment type="caution">
    <text evidence="1">The sequence shown here is derived from an EMBL/GenBank/DDBJ whole genome shotgun (WGS) entry which is preliminary data.</text>
</comment>
<sequence>MFKDLLGQDKAIELLQQAIKQERIAPAYLFSGSLGIGKSIAAKGFTQLLLTADLPPEKHPLIQRKLASGNHPDLLWVEPTYLSKGELYTASQAESQGLQYKTPPKIRIEQIRNITQFLHRPILEASRKVVVIESAQTMAESPANALLKTLEEPGNATLILIAPDADSLLVTLVSRCQRIQFYSLSQADLTTVLSSNGHGEILEHPELMAIAQGSPGKAIAAWHQLQTIPDELLQQLKRSITTPLKAMELAQTITQELDGQTQLWLVDYLQYYSWQKNHKIELMEQWEKTRKCLLSYVQPRLVWECALLSLI</sequence>
<dbReference type="NCBIfam" id="NF005638">
    <property type="entry name" value="PRK07399.1"/>
    <property type="match status" value="1"/>
</dbReference>
<dbReference type="PANTHER" id="PTHR11669">
    <property type="entry name" value="REPLICATION FACTOR C / DNA POLYMERASE III GAMMA-TAU SUBUNIT"/>
    <property type="match status" value="1"/>
</dbReference>
<keyword evidence="2" id="KW-1185">Reference proteome</keyword>
<keyword evidence="1" id="KW-0808">Transferase</keyword>
<protein>
    <submittedName>
        <fullName evidence="1">DNA polymerase III subunit delta</fullName>
        <ecNumber evidence="1">2.7.7.7</ecNumber>
    </submittedName>
</protein>
<dbReference type="Gene3D" id="3.40.50.300">
    <property type="entry name" value="P-loop containing nucleotide triphosphate hydrolases"/>
    <property type="match status" value="1"/>
</dbReference>